<dbReference type="PROSITE" id="PS00197">
    <property type="entry name" value="2FE2S_FER_1"/>
    <property type="match status" value="1"/>
</dbReference>
<evidence type="ECO:0000256" key="3">
    <source>
        <dbReference type="ARBA" id="ARBA00022714"/>
    </source>
</evidence>
<dbReference type="PANTHER" id="PTHR43112">
    <property type="entry name" value="FERREDOXIN"/>
    <property type="match status" value="1"/>
</dbReference>
<evidence type="ECO:0000256" key="4">
    <source>
        <dbReference type="ARBA" id="ARBA00022723"/>
    </source>
</evidence>
<evidence type="ECO:0000256" key="1">
    <source>
        <dbReference type="ARBA" id="ARBA00007874"/>
    </source>
</evidence>
<proteinExistence type="inferred from homology"/>
<dbReference type="InterPro" id="IPR006058">
    <property type="entry name" value="2Fe2S_fd_BS"/>
</dbReference>
<dbReference type="RefSeq" id="WP_076430248.1">
    <property type="nucleotide sequence ID" value="NZ_FTNO01000001.1"/>
</dbReference>
<evidence type="ECO:0000256" key="5">
    <source>
        <dbReference type="ARBA" id="ARBA00022982"/>
    </source>
</evidence>
<dbReference type="InterPro" id="IPR001041">
    <property type="entry name" value="2Fe-2S_ferredoxin-type"/>
</dbReference>
<dbReference type="GO" id="GO:0051537">
    <property type="term" value="F:2 iron, 2 sulfur cluster binding"/>
    <property type="evidence" value="ECO:0007669"/>
    <property type="project" value="UniProtKB-KW"/>
</dbReference>
<name>A0A1N6XJ72_9EURY</name>
<evidence type="ECO:0000256" key="7">
    <source>
        <dbReference type="ARBA" id="ARBA00023014"/>
    </source>
</evidence>
<dbReference type="Pfam" id="PF00111">
    <property type="entry name" value="Fer2"/>
    <property type="match status" value="1"/>
</dbReference>
<dbReference type="InterPro" id="IPR012675">
    <property type="entry name" value="Beta-grasp_dom_sf"/>
</dbReference>
<keyword evidence="11" id="KW-1185">Reference proteome</keyword>
<dbReference type="Gene3D" id="3.10.20.30">
    <property type="match status" value="1"/>
</dbReference>
<dbReference type="GO" id="GO:0046872">
    <property type="term" value="F:metal ion binding"/>
    <property type="evidence" value="ECO:0007669"/>
    <property type="project" value="UniProtKB-KW"/>
</dbReference>
<sequence>MSDRHRIELHWRGRDRRTEIVRTESDESVLDAAERAGIGLPFGCRTGACATCTGRLLTGKIEHLRPPRGLKSDSEEDGYVLLCIARAKSDCEIEVGSDVQTDLVTNPWK</sequence>
<comment type="cofactor">
    <cofactor evidence="8">
        <name>[2Fe-2S] cluster</name>
        <dbReference type="ChEBI" id="CHEBI:190135"/>
    </cofactor>
</comment>
<protein>
    <submittedName>
        <fullName evidence="10">Ferredoxin</fullName>
    </submittedName>
</protein>
<dbReference type="PROSITE" id="PS51085">
    <property type="entry name" value="2FE2S_FER_2"/>
    <property type="match status" value="1"/>
</dbReference>
<dbReference type="PANTHER" id="PTHR43112:SF10">
    <property type="entry name" value="FERREDOXIN C 2, CHLOROPLASTIC"/>
    <property type="match status" value="1"/>
</dbReference>
<dbReference type="AlphaFoldDB" id="A0A1N6XJ72"/>
<accession>A0A1N6XJ72</accession>
<keyword evidence="7" id="KW-0411">Iron-sulfur</keyword>
<evidence type="ECO:0000256" key="6">
    <source>
        <dbReference type="ARBA" id="ARBA00023004"/>
    </source>
</evidence>
<evidence type="ECO:0000259" key="9">
    <source>
        <dbReference type="PROSITE" id="PS51085"/>
    </source>
</evidence>
<keyword evidence="2" id="KW-0813">Transport</keyword>
<keyword evidence="6" id="KW-0408">Iron</keyword>
<evidence type="ECO:0000313" key="10">
    <source>
        <dbReference type="EMBL" id="SIR02317.1"/>
    </source>
</evidence>
<reference evidence="11" key="1">
    <citation type="submission" date="2017-01" db="EMBL/GenBank/DDBJ databases">
        <authorList>
            <person name="Varghese N."/>
            <person name="Submissions S."/>
        </authorList>
    </citation>
    <scope>NUCLEOTIDE SEQUENCE [LARGE SCALE GENOMIC DNA]</scope>
    <source>
        <strain evidence="11">CGMCC 1.7737</strain>
    </source>
</reference>
<feature type="domain" description="2Fe-2S ferredoxin-type" evidence="9">
    <location>
        <begin position="5"/>
        <end position="99"/>
    </location>
</feature>
<gene>
    <name evidence="10" type="ORF">SAMN05421858_1153</name>
</gene>
<keyword evidence="3" id="KW-0001">2Fe-2S</keyword>
<keyword evidence="5" id="KW-0249">Electron transport</keyword>
<evidence type="ECO:0000256" key="8">
    <source>
        <dbReference type="ARBA" id="ARBA00034078"/>
    </source>
</evidence>
<dbReference type="InterPro" id="IPR036010">
    <property type="entry name" value="2Fe-2S_ferredoxin-like_sf"/>
</dbReference>
<organism evidence="10 11">
    <name type="scientific">Haladaptatus litoreus</name>
    <dbReference type="NCBI Taxonomy" id="553468"/>
    <lineage>
        <taxon>Archaea</taxon>
        <taxon>Methanobacteriati</taxon>
        <taxon>Methanobacteriota</taxon>
        <taxon>Stenosarchaea group</taxon>
        <taxon>Halobacteria</taxon>
        <taxon>Halobacteriales</taxon>
        <taxon>Haladaptataceae</taxon>
        <taxon>Haladaptatus</taxon>
    </lineage>
</organism>
<dbReference type="CDD" id="cd00207">
    <property type="entry name" value="fer2"/>
    <property type="match status" value="1"/>
</dbReference>
<comment type="similarity">
    <text evidence="1">Belongs to the 2Fe2S plant-type ferredoxin family.</text>
</comment>
<dbReference type="SUPFAM" id="SSF54292">
    <property type="entry name" value="2Fe-2S ferredoxin-like"/>
    <property type="match status" value="1"/>
</dbReference>
<keyword evidence="4" id="KW-0479">Metal-binding</keyword>
<dbReference type="EMBL" id="FTNO01000001">
    <property type="protein sequence ID" value="SIR02317.1"/>
    <property type="molecule type" value="Genomic_DNA"/>
</dbReference>
<dbReference type="Proteomes" id="UP000186914">
    <property type="component" value="Unassembled WGS sequence"/>
</dbReference>
<evidence type="ECO:0000256" key="2">
    <source>
        <dbReference type="ARBA" id="ARBA00022448"/>
    </source>
</evidence>
<evidence type="ECO:0000313" key="11">
    <source>
        <dbReference type="Proteomes" id="UP000186914"/>
    </source>
</evidence>